<dbReference type="SMART" id="SM00862">
    <property type="entry name" value="Trans_reg_C"/>
    <property type="match status" value="1"/>
</dbReference>
<comment type="similarity">
    <text evidence="1">Belongs to the AfsR/DnrI/RedD regulatory family.</text>
</comment>
<dbReference type="Pfam" id="PF03704">
    <property type="entry name" value="BTAD"/>
    <property type="match status" value="1"/>
</dbReference>
<dbReference type="InterPro" id="IPR027417">
    <property type="entry name" value="P-loop_NTPase"/>
</dbReference>
<comment type="caution">
    <text evidence="8">The sequence shown here is derived from an EMBL/GenBank/DDBJ whole genome shotgun (WGS) entry which is preliminary data.</text>
</comment>
<accession>A0ABN2J639</accession>
<keyword evidence="2" id="KW-0805">Transcription regulation</keyword>
<protein>
    <submittedName>
        <fullName evidence="8">BTAD domain-containing putative transcriptional regulator</fullName>
    </submittedName>
</protein>
<dbReference type="CDD" id="cd15831">
    <property type="entry name" value="BTAD"/>
    <property type="match status" value="1"/>
</dbReference>
<feature type="coiled-coil region" evidence="6">
    <location>
        <begin position="829"/>
        <end position="856"/>
    </location>
</feature>
<evidence type="ECO:0000256" key="4">
    <source>
        <dbReference type="ARBA" id="ARBA00023163"/>
    </source>
</evidence>
<keyword evidence="9" id="KW-1185">Reference proteome</keyword>
<dbReference type="Pfam" id="PF00486">
    <property type="entry name" value="Trans_reg_C"/>
    <property type="match status" value="1"/>
</dbReference>
<dbReference type="Proteomes" id="UP001500280">
    <property type="component" value="Unassembled WGS sequence"/>
</dbReference>
<dbReference type="InterPro" id="IPR036388">
    <property type="entry name" value="WH-like_DNA-bd_sf"/>
</dbReference>
<dbReference type="PANTHER" id="PTHR35807:SF1">
    <property type="entry name" value="TRANSCRIPTIONAL REGULATOR REDD"/>
    <property type="match status" value="1"/>
</dbReference>
<evidence type="ECO:0000256" key="6">
    <source>
        <dbReference type="SAM" id="Coils"/>
    </source>
</evidence>
<reference evidence="8 9" key="1">
    <citation type="journal article" date="2019" name="Int. J. Syst. Evol. Microbiol.">
        <title>The Global Catalogue of Microorganisms (GCM) 10K type strain sequencing project: providing services to taxonomists for standard genome sequencing and annotation.</title>
        <authorList>
            <consortium name="The Broad Institute Genomics Platform"/>
            <consortium name="The Broad Institute Genome Sequencing Center for Infectious Disease"/>
            <person name="Wu L."/>
            <person name="Ma J."/>
        </authorList>
    </citation>
    <scope>NUCLEOTIDE SEQUENCE [LARGE SCALE GENOMIC DNA]</scope>
    <source>
        <strain evidence="8 9">JCM 14307</strain>
    </source>
</reference>
<dbReference type="Gene3D" id="1.25.40.10">
    <property type="entry name" value="Tetratricopeptide repeat domain"/>
    <property type="match status" value="2"/>
</dbReference>
<evidence type="ECO:0000313" key="8">
    <source>
        <dbReference type="EMBL" id="GAA1718778.1"/>
    </source>
</evidence>
<dbReference type="InterPro" id="IPR002182">
    <property type="entry name" value="NB-ARC"/>
</dbReference>
<evidence type="ECO:0000313" key="9">
    <source>
        <dbReference type="Proteomes" id="UP001500280"/>
    </source>
</evidence>
<dbReference type="InterPro" id="IPR011990">
    <property type="entry name" value="TPR-like_helical_dom_sf"/>
</dbReference>
<evidence type="ECO:0000256" key="2">
    <source>
        <dbReference type="ARBA" id="ARBA00023015"/>
    </source>
</evidence>
<gene>
    <name evidence="8" type="ORF">GCM10009745_79600</name>
</gene>
<evidence type="ECO:0000259" key="7">
    <source>
        <dbReference type="PROSITE" id="PS51755"/>
    </source>
</evidence>
<keyword evidence="6" id="KW-0175">Coiled coil</keyword>
<dbReference type="InterPro" id="IPR016032">
    <property type="entry name" value="Sig_transdc_resp-reg_C-effctor"/>
</dbReference>
<dbReference type="InterPro" id="IPR005158">
    <property type="entry name" value="BTAD"/>
</dbReference>
<dbReference type="EMBL" id="BAAANF010000030">
    <property type="protein sequence ID" value="GAA1718778.1"/>
    <property type="molecule type" value="Genomic_DNA"/>
</dbReference>
<keyword evidence="3 5" id="KW-0238">DNA-binding</keyword>
<dbReference type="SUPFAM" id="SSF52540">
    <property type="entry name" value="P-loop containing nucleoside triphosphate hydrolases"/>
    <property type="match status" value="1"/>
</dbReference>
<dbReference type="PROSITE" id="PS51755">
    <property type="entry name" value="OMPR_PHOB"/>
    <property type="match status" value="1"/>
</dbReference>
<dbReference type="PANTHER" id="PTHR35807">
    <property type="entry name" value="TRANSCRIPTIONAL REGULATOR REDD-RELATED"/>
    <property type="match status" value="1"/>
</dbReference>
<proteinExistence type="inferred from homology"/>
<organism evidence="8 9">
    <name type="scientific">Kribbella yunnanensis</name>
    <dbReference type="NCBI Taxonomy" id="190194"/>
    <lineage>
        <taxon>Bacteria</taxon>
        <taxon>Bacillati</taxon>
        <taxon>Actinomycetota</taxon>
        <taxon>Actinomycetes</taxon>
        <taxon>Propionibacteriales</taxon>
        <taxon>Kribbellaceae</taxon>
        <taxon>Kribbella</taxon>
    </lineage>
</organism>
<dbReference type="SUPFAM" id="SSF46894">
    <property type="entry name" value="C-terminal effector domain of the bipartite response regulators"/>
    <property type="match status" value="1"/>
</dbReference>
<name>A0ABN2J639_9ACTN</name>
<dbReference type="InterPro" id="IPR001867">
    <property type="entry name" value="OmpR/PhoB-type_DNA-bd"/>
</dbReference>
<dbReference type="SMART" id="SM01043">
    <property type="entry name" value="BTAD"/>
    <property type="match status" value="1"/>
</dbReference>
<evidence type="ECO:0000256" key="3">
    <source>
        <dbReference type="ARBA" id="ARBA00023125"/>
    </source>
</evidence>
<dbReference type="CDD" id="cd00383">
    <property type="entry name" value="trans_reg_C"/>
    <property type="match status" value="1"/>
</dbReference>
<feature type="DNA-binding region" description="OmpR/PhoB-type" evidence="5">
    <location>
        <begin position="1"/>
        <end position="87"/>
    </location>
</feature>
<dbReference type="Gene3D" id="3.40.50.300">
    <property type="entry name" value="P-loop containing nucleotide triphosphate hydrolases"/>
    <property type="match status" value="1"/>
</dbReference>
<dbReference type="SUPFAM" id="SSF48452">
    <property type="entry name" value="TPR-like"/>
    <property type="match status" value="2"/>
</dbReference>
<dbReference type="InterPro" id="IPR051677">
    <property type="entry name" value="AfsR-DnrI-RedD_regulator"/>
</dbReference>
<dbReference type="Pfam" id="PF00931">
    <property type="entry name" value="NB-ARC"/>
    <property type="match status" value="1"/>
</dbReference>
<dbReference type="PRINTS" id="PR00364">
    <property type="entry name" value="DISEASERSIST"/>
</dbReference>
<feature type="domain" description="OmpR/PhoB-type" evidence="7">
    <location>
        <begin position="1"/>
        <end position="87"/>
    </location>
</feature>
<dbReference type="Gene3D" id="1.10.10.10">
    <property type="entry name" value="Winged helix-like DNA-binding domain superfamily/Winged helix DNA-binding domain"/>
    <property type="match status" value="1"/>
</dbReference>
<evidence type="ECO:0000256" key="1">
    <source>
        <dbReference type="ARBA" id="ARBA00005820"/>
    </source>
</evidence>
<dbReference type="RefSeq" id="WP_344164736.1">
    <property type="nucleotide sequence ID" value="NZ_BAAANF010000030.1"/>
</dbReference>
<keyword evidence="4" id="KW-0804">Transcription</keyword>
<sequence>MYFRLLGPVEVVAEPVALGGRERLVLAMLLINADRVTPSDRLIDTVWSRPPRSARQQLHNLIARLRRKLDAAGDLIVTRPLGYQLALAAHGLDLHSFRLSVLRGREQLQSEQYDDARGELGTALSLWRGDALADLSGDWAAATRESLHRERVAAGEALAQAQLATHDHAGVLETVQILLATDPLHEGLHDLRLRALSRSGRRTEALSAYQDLRRRLVDEFGVEPGPDLQETHCSLLRDLDPPLASPRHVPRQLPRPIALAGRDELLGRLTAVLRTPEPRPGTVLLVGAGGIGKTSLAVVLADRVQDEYPDGTLYAELDGTSREPRDPDEIIDRFLRALGATAPATHAGRAERLALYRSAIANRRVLVVLDDALDERQVRDLLPPSPRSAAIVTSRHRLAGLDDVLRRNVPTLSTEVAVELLQAGRDVTDPAPELAQSAVQLCGHLPLALMVVAARLASGVVDLAEVVEHLSEEHIRLDELAIGDGDVRASIALSYDGHLSAPAQRLLRRVAAVSVTTWPAWFAGVVLDDDVLVGSRALDELVDVHLVEPCGRDAAGQLRFTVHPLVAAFAGERAAREDDASAVAGCRRTAAMAWLGLASQADDAFGHGLRPVIGPDGATIPAGLPPPRVSVAAEQPAAWFDAEIDSIRDLVHALSRAGELDLAAALALRSDGYLVVRGETHVRAGLLRRVVDCSDLVLRWGVLRSLFHTAAEAGRFSELADLAQAQLDVARKLDAGAMEQNALVQLGCALRELGRFEEATARFEDASSGALARDDTMMAALARGHLGVLLARTGHPVRGAALVAENLQAERLRGPSRRLSIWLVTYADCLALTGDAAAAERALDEAEQLATSLVDRNVLLDVAQTRAAIALRADDIDRAERILDDSSAYGESTAPESEPTDGELRLRADLLLARGRAAEAAPLLERAVDRHRREGVRFELAHELARLTAVHAARGEQDRAGRQHAELVVLLRELGIGLDDLQLPPVVARIGGYDLLEISSE</sequence>
<evidence type="ECO:0000256" key="5">
    <source>
        <dbReference type="PROSITE-ProRule" id="PRU01091"/>
    </source>
</evidence>